<dbReference type="GO" id="GO:0005524">
    <property type="term" value="F:ATP binding"/>
    <property type="evidence" value="ECO:0007669"/>
    <property type="project" value="UniProtKB-KW"/>
</dbReference>
<evidence type="ECO:0000256" key="5">
    <source>
        <dbReference type="ARBA" id="ARBA00022840"/>
    </source>
</evidence>
<evidence type="ECO:0000313" key="12">
    <source>
        <dbReference type="EMBL" id="KAK4218503.1"/>
    </source>
</evidence>
<dbReference type="CDD" id="cd03250">
    <property type="entry name" value="ABCC_MRP_domain1"/>
    <property type="match status" value="1"/>
</dbReference>
<feature type="domain" description="ABC transmembrane type-1" evidence="11">
    <location>
        <begin position="1046"/>
        <end position="1302"/>
    </location>
</feature>
<feature type="domain" description="ABC transporter" evidence="10">
    <location>
        <begin position="695"/>
        <end position="923"/>
    </location>
</feature>
<evidence type="ECO:0000256" key="1">
    <source>
        <dbReference type="ARBA" id="ARBA00004370"/>
    </source>
</evidence>
<keyword evidence="13" id="KW-1185">Reference proteome</keyword>
<dbReference type="FunFam" id="3.40.50.300:FF:001577">
    <property type="entry name" value="ABC bile acid transporter"/>
    <property type="match status" value="1"/>
</dbReference>
<dbReference type="CDD" id="cd03244">
    <property type="entry name" value="ABCC_MRP_domain2"/>
    <property type="match status" value="1"/>
</dbReference>
<dbReference type="PROSITE" id="PS50893">
    <property type="entry name" value="ABC_TRANSPORTER_2"/>
    <property type="match status" value="2"/>
</dbReference>
<feature type="transmembrane region" description="Helical" evidence="9">
    <location>
        <begin position="137"/>
        <end position="156"/>
    </location>
</feature>
<dbReference type="Pfam" id="PF00005">
    <property type="entry name" value="ABC_tran"/>
    <property type="match status" value="2"/>
</dbReference>
<evidence type="ECO:0000256" key="8">
    <source>
        <dbReference type="SAM" id="MobiDB-lite"/>
    </source>
</evidence>
<feature type="transmembrane region" description="Helical" evidence="9">
    <location>
        <begin position="346"/>
        <end position="370"/>
    </location>
</feature>
<dbReference type="InterPro" id="IPR003593">
    <property type="entry name" value="AAA+_ATPase"/>
</dbReference>
<dbReference type="InterPro" id="IPR017871">
    <property type="entry name" value="ABC_transporter-like_CS"/>
</dbReference>
<keyword evidence="7 9" id="KW-0472">Membrane</keyword>
<dbReference type="Pfam" id="PF00664">
    <property type="entry name" value="ABC_membrane"/>
    <property type="match status" value="2"/>
</dbReference>
<comment type="caution">
    <text evidence="12">The sequence shown here is derived from an EMBL/GenBank/DDBJ whole genome shotgun (WGS) entry which is preliminary data.</text>
</comment>
<keyword evidence="5" id="KW-0067">ATP-binding</keyword>
<dbReference type="CDD" id="cd18604">
    <property type="entry name" value="ABC_6TM_VMR1_D2_like"/>
    <property type="match status" value="1"/>
</dbReference>
<keyword evidence="6 9" id="KW-1133">Transmembrane helix</keyword>
<keyword evidence="4" id="KW-0547">Nucleotide-binding</keyword>
<evidence type="ECO:0000256" key="9">
    <source>
        <dbReference type="SAM" id="Phobius"/>
    </source>
</evidence>
<dbReference type="Proteomes" id="UP001301769">
    <property type="component" value="Unassembled WGS sequence"/>
</dbReference>
<dbReference type="InterPro" id="IPR003439">
    <property type="entry name" value="ABC_transporter-like_ATP-bd"/>
</dbReference>
<dbReference type="GO" id="GO:0016020">
    <property type="term" value="C:membrane"/>
    <property type="evidence" value="ECO:0007669"/>
    <property type="project" value="UniProtKB-SubCell"/>
</dbReference>
<keyword evidence="3 9" id="KW-0812">Transmembrane</keyword>
<evidence type="ECO:0000256" key="6">
    <source>
        <dbReference type="ARBA" id="ARBA00022989"/>
    </source>
</evidence>
<feature type="region of interest" description="Disordered" evidence="8">
    <location>
        <begin position="922"/>
        <end position="946"/>
    </location>
</feature>
<sequence length="1582" mass="176863">MDGHTMISWDDNLGSLFWPCYSCCRQFWIPSLGTFGPQCLGLVGHIPLWISLLVVVLRYGVGNTPVWQRWRPMWLRRFAMEEQIPESVSEEDADHTAPLQANQRPWTKWTLAVLGLNFATAVLGIASALVWSDHNNGLVLTIPVVPSLAAILILILDRPRSLPGAVFAVNAILLLTELAVFIVVPGATGRGWMAVSALVGGLFLPLSSLTVMLNMPMRDPLLSSDDIGKPFGTPSYHVRSPEDILTLWQWMTVSWMAPLMSIGYKRQLHDQDVWKLAYEFQHDRLHDLFRQVKGSVLARLLKANGLDLIITTSADVLVTLSELTEPILLKQLLAALTAEVPHHRTAVIYAGIILFARLLRAQLGVFVLWFGRRNYERSRGEMITMLHEKTLRRKAFTFPSSHGTKADTRHEQSNISEASTLNDREGSDSGDELLPKVSQDAQPDRPSCWFKRIYRKLFSSESKNLAEEGPASTGKILNLLRGDAYEVAQRFWEFPSLITRPLNLVISVVLIWRILGPASLSGIIILLAGMAFNVVLMRQVLVVERLRRAITDTKLQRTSQFVESIRHLRWYDWQDSWLEQIMESRQAELMKRVTSSLIVRLIAAINLFTAYLFPVAGFLAYTLIAKKPLTVDVAFPALDLFNLLQVNLREIPNLITTLLNASVSMARIEKFMLEPDKDDLADEGTPAGPRGELKVAVKDASFSWPGSSRKMLRNVSFECLPGLTVVCGKVGIGKTALLHAILGELDQHGGERSVPQEMIGYCAQTPWLESMSIRENILFSTVFDEARYWQVMEACCLVEDINKFKDRDLTMIGENGVGLSGGQRARVSLARAVYSRARILLLDDPIAALDHQTAESILRNLFGNKDSCLTAGRLIIFVTHRVDIITPYASQVLDVLDRGRVKSINRDELLNNEAELEELVAQAAPESAESGTRTESTGGDTPPPEKFMEEERRAHGGVMASVYWQYVKAGGYRWWITLITATTLFRIAKFAYFWFLKEWGDQYQSTPTGAHAMLTLHTPTLTYQKGQVSDLVSRQGFFRAAGNNGWVDLGRFLPSPDVDVHPWLFWFFILSVVQVVAQTLNELTLVVIIYKAGKNLFERAMKRVSNATFRFYDVTPVGRLMNRLTSDMGTVDGSIAQQLMQVTWFAIAWLSSIIVIASATPLFLVMSIGMTVLFVLVFDRFLPTSQSLRRLETVSLSPLMSNFGTLMEGLTTVRAYKAEPHFQRRIIATTDAFQKMDHIYWSTQAWLQYRFDLLSSLTTFALTVTAIFGGLSSGTVGFILAAASNFVMSTHSLCRCYGDMQMQFVSVERVIELLGLEQEDPGSEKPPASWPTYGDDIEFDNVTLRYAPGLEPVLLDVSFTIPGGSNVAVTGRTGSGKSTLALSLLGTLHPDFGTGGSIRIGNVNLATVDKHALRRNITFVAQDPVLFPGTLRDNLDPLDEHGEAERGLVLERVLGRHNQHSDEERQREGEEEARDEEHMEEFTLDSTVDGGGKNLSQGQRQLVGLGRAILRRSPVVIMDEATASIDHETARYIQRLLREELKYSTVITIAHKAEAVRDADWEIVLDRGRVVRAGPRNPSSQA</sequence>
<dbReference type="InterPro" id="IPR050173">
    <property type="entry name" value="ABC_transporter_C-like"/>
</dbReference>
<dbReference type="GO" id="GO:0016887">
    <property type="term" value="F:ATP hydrolysis activity"/>
    <property type="evidence" value="ECO:0007669"/>
    <property type="project" value="InterPro"/>
</dbReference>
<dbReference type="PANTHER" id="PTHR24223:SF415">
    <property type="entry name" value="FI20190P1"/>
    <property type="match status" value="1"/>
</dbReference>
<comment type="subcellular location">
    <subcellularLocation>
        <location evidence="1">Membrane</location>
    </subcellularLocation>
</comment>
<dbReference type="PANTHER" id="PTHR24223">
    <property type="entry name" value="ATP-BINDING CASSETTE SUB-FAMILY C"/>
    <property type="match status" value="1"/>
</dbReference>
<feature type="domain" description="ABC transporter" evidence="10">
    <location>
        <begin position="1337"/>
        <end position="1582"/>
    </location>
</feature>
<dbReference type="InterPro" id="IPR011527">
    <property type="entry name" value="ABC1_TM_dom"/>
</dbReference>
<feature type="transmembrane region" description="Helical" evidence="9">
    <location>
        <begin position="597"/>
        <end position="624"/>
    </location>
</feature>
<feature type="transmembrane region" description="Helical" evidence="9">
    <location>
        <begin position="109"/>
        <end position="131"/>
    </location>
</feature>
<evidence type="ECO:0000259" key="10">
    <source>
        <dbReference type="PROSITE" id="PS50893"/>
    </source>
</evidence>
<gene>
    <name evidence="12" type="ORF">QBC37DRAFT_411816</name>
</gene>
<feature type="region of interest" description="Disordered" evidence="8">
    <location>
        <begin position="399"/>
        <end position="444"/>
    </location>
</feature>
<evidence type="ECO:0000256" key="2">
    <source>
        <dbReference type="ARBA" id="ARBA00022448"/>
    </source>
</evidence>
<dbReference type="GO" id="GO:0140359">
    <property type="term" value="F:ABC-type transporter activity"/>
    <property type="evidence" value="ECO:0007669"/>
    <property type="project" value="InterPro"/>
</dbReference>
<feature type="transmembrane region" description="Helical" evidence="9">
    <location>
        <begin position="42"/>
        <end position="61"/>
    </location>
</feature>
<reference evidence="12" key="1">
    <citation type="journal article" date="2023" name="Mol. Phylogenet. Evol.">
        <title>Genome-scale phylogeny and comparative genomics of the fungal order Sordariales.</title>
        <authorList>
            <person name="Hensen N."/>
            <person name="Bonometti L."/>
            <person name="Westerberg I."/>
            <person name="Brannstrom I.O."/>
            <person name="Guillou S."/>
            <person name="Cros-Aarteil S."/>
            <person name="Calhoun S."/>
            <person name="Haridas S."/>
            <person name="Kuo A."/>
            <person name="Mondo S."/>
            <person name="Pangilinan J."/>
            <person name="Riley R."/>
            <person name="LaButti K."/>
            <person name="Andreopoulos B."/>
            <person name="Lipzen A."/>
            <person name="Chen C."/>
            <person name="Yan M."/>
            <person name="Daum C."/>
            <person name="Ng V."/>
            <person name="Clum A."/>
            <person name="Steindorff A."/>
            <person name="Ohm R.A."/>
            <person name="Martin F."/>
            <person name="Silar P."/>
            <person name="Natvig D.O."/>
            <person name="Lalanne C."/>
            <person name="Gautier V."/>
            <person name="Ament-Velasquez S.L."/>
            <person name="Kruys A."/>
            <person name="Hutchinson M.I."/>
            <person name="Powell A.J."/>
            <person name="Barry K."/>
            <person name="Miller A.N."/>
            <person name="Grigoriev I.V."/>
            <person name="Debuchy R."/>
            <person name="Gladieux P."/>
            <person name="Hiltunen Thoren M."/>
            <person name="Johannesson H."/>
        </authorList>
    </citation>
    <scope>NUCLEOTIDE SEQUENCE</scope>
    <source>
        <strain evidence="12">PSN293</strain>
    </source>
</reference>
<feature type="transmembrane region" description="Helical" evidence="9">
    <location>
        <begin position="1260"/>
        <end position="1283"/>
    </location>
</feature>
<feature type="transmembrane region" description="Helical" evidence="9">
    <location>
        <begin position="521"/>
        <end position="541"/>
    </location>
</feature>
<dbReference type="SUPFAM" id="SSF52540">
    <property type="entry name" value="P-loop containing nucleoside triphosphate hydrolases"/>
    <property type="match status" value="2"/>
</dbReference>
<proteinExistence type="predicted"/>
<protein>
    <submittedName>
        <fullName evidence="12">ATP-dependent permease</fullName>
    </submittedName>
</protein>
<accession>A0AAN6YHC7</accession>
<dbReference type="InterPro" id="IPR036640">
    <property type="entry name" value="ABC1_TM_sf"/>
</dbReference>
<evidence type="ECO:0000259" key="11">
    <source>
        <dbReference type="PROSITE" id="PS50929"/>
    </source>
</evidence>
<dbReference type="CDD" id="cd18596">
    <property type="entry name" value="ABC_6TM_VMR1_D1_like"/>
    <property type="match status" value="1"/>
</dbReference>
<evidence type="ECO:0000256" key="3">
    <source>
        <dbReference type="ARBA" id="ARBA00022692"/>
    </source>
</evidence>
<organism evidence="12 13">
    <name type="scientific">Rhypophila decipiens</name>
    <dbReference type="NCBI Taxonomy" id="261697"/>
    <lineage>
        <taxon>Eukaryota</taxon>
        <taxon>Fungi</taxon>
        <taxon>Dikarya</taxon>
        <taxon>Ascomycota</taxon>
        <taxon>Pezizomycotina</taxon>
        <taxon>Sordariomycetes</taxon>
        <taxon>Sordariomycetidae</taxon>
        <taxon>Sordariales</taxon>
        <taxon>Naviculisporaceae</taxon>
        <taxon>Rhypophila</taxon>
    </lineage>
</organism>
<feature type="transmembrane region" description="Helical" evidence="9">
    <location>
        <begin position="192"/>
        <end position="213"/>
    </location>
</feature>
<reference evidence="12" key="2">
    <citation type="submission" date="2023-05" db="EMBL/GenBank/DDBJ databases">
        <authorList>
            <consortium name="Lawrence Berkeley National Laboratory"/>
            <person name="Steindorff A."/>
            <person name="Hensen N."/>
            <person name="Bonometti L."/>
            <person name="Westerberg I."/>
            <person name="Brannstrom I.O."/>
            <person name="Guillou S."/>
            <person name="Cros-Aarteil S."/>
            <person name="Calhoun S."/>
            <person name="Haridas S."/>
            <person name="Kuo A."/>
            <person name="Mondo S."/>
            <person name="Pangilinan J."/>
            <person name="Riley R."/>
            <person name="Labutti K."/>
            <person name="Andreopoulos B."/>
            <person name="Lipzen A."/>
            <person name="Chen C."/>
            <person name="Yanf M."/>
            <person name="Daum C."/>
            <person name="Ng V."/>
            <person name="Clum A."/>
            <person name="Ohm R."/>
            <person name="Martin F."/>
            <person name="Silar P."/>
            <person name="Natvig D."/>
            <person name="Lalanne C."/>
            <person name="Gautier V."/>
            <person name="Ament-Velasquez S.L."/>
            <person name="Kruys A."/>
            <person name="Hutchinson M.I."/>
            <person name="Powell A.J."/>
            <person name="Barry K."/>
            <person name="Miller A.N."/>
            <person name="Grigoriev I.V."/>
            <person name="Debuchy R."/>
            <person name="Gladieux P."/>
            <person name="Thoren M.H."/>
            <person name="Johannesson H."/>
        </authorList>
    </citation>
    <scope>NUCLEOTIDE SEQUENCE</scope>
    <source>
        <strain evidence="12">PSN293</strain>
    </source>
</reference>
<evidence type="ECO:0000256" key="4">
    <source>
        <dbReference type="ARBA" id="ARBA00022741"/>
    </source>
</evidence>
<name>A0AAN6YHC7_9PEZI</name>
<evidence type="ECO:0000313" key="13">
    <source>
        <dbReference type="Proteomes" id="UP001301769"/>
    </source>
</evidence>
<feature type="compositionally biased region" description="Polar residues" evidence="8">
    <location>
        <begin position="929"/>
        <end position="939"/>
    </location>
</feature>
<evidence type="ECO:0000256" key="7">
    <source>
        <dbReference type="ARBA" id="ARBA00023136"/>
    </source>
</evidence>
<feature type="region of interest" description="Disordered" evidence="8">
    <location>
        <begin position="1454"/>
        <end position="1495"/>
    </location>
</feature>
<keyword evidence="2" id="KW-0813">Transport</keyword>
<dbReference type="EMBL" id="MU858052">
    <property type="protein sequence ID" value="KAK4218503.1"/>
    <property type="molecule type" value="Genomic_DNA"/>
</dbReference>
<dbReference type="SMART" id="SM00382">
    <property type="entry name" value="AAA"/>
    <property type="match status" value="2"/>
</dbReference>
<dbReference type="Gene3D" id="1.20.1560.10">
    <property type="entry name" value="ABC transporter type 1, transmembrane domain"/>
    <property type="match status" value="2"/>
</dbReference>
<feature type="transmembrane region" description="Helical" evidence="9">
    <location>
        <begin position="165"/>
        <end position="186"/>
    </location>
</feature>
<feature type="compositionally biased region" description="Basic and acidic residues" evidence="8">
    <location>
        <begin position="1459"/>
        <end position="1468"/>
    </location>
</feature>
<dbReference type="Gene3D" id="3.40.50.300">
    <property type="entry name" value="P-loop containing nucleotide triphosphate hydrolases"/>
    <property type="match status" value="2"/>
</dbReference>
<feature type="transmembrane region" description="Helical" evidence="9">
    <location>
        <begin position="1163"/>
        <end position="1182"/>
    </location>
</feature>
<dbReference type="InterPro" id="IPR027417">
    <property type="entry name" value="P-loop_NTPase"/>
</dbReference>
<dbReference type="PROSITE" id="PS50929">
    <property type="entry name" value="ABC_TM1F"/>
    <property type="match status" value="2"/>
</dbReference>
<feature type="transmembrane region" description="Helical" evidence="9">
    <location>
        <begin position="974"/>
        <end position="995"/>
    </location>
</feature>
<dbReference type="PROSITE" id="PS00211">
    <property type="entry name" value="ABC_TRANSPORTER_1"/>
    <property type="match status" value="2"/>
</dbReference>
<feature type="domain" description="ABC transmembrane type-1" evidence="11">
    <location>
        <begin position="316"/>
        <end position="660"/>
    </location>
</feature>
<dbReference type="SUPFAM" id="SSF90123">
    <property type="entry name" value="ABC transporter transmembrane region"/>
    <property type="match status" value="2"/>
</dbReference>